<dbReference type="Gene3D" id="3.40.50.2000">
    <property type="entry name" value="Glycogen Phosphorylase B"/>
    <property type="match status" value="3"/>
</dbReference>
<keyword evidence="6" id="KW-1185">Reference proteome</keyword>
<dbReference type="GO" id="GO:0016757">
    <property type="term" value="F:glycosyltransferase activity"/>
    <property type="evidence" value="ECO:0007669"/>
    <property type="project" value="UniProtKB-KW"/>
</dbReference>
<keyword evidence="2 4" id="KW-0328">Glycosyltransferase</keyword>
<evidence type="ECO:0000313" key="5">
    <source>
        <dbReference type="EMBL" id="KAL2506386.1"/>
    </source>
</evidence>
<protein>
    <submittedName>
        <fullName evidence="5">UDP-glycosyltransferase 75D1</fullName>
    </submittedName>
</protein>
<evidence type="ECO:0000256" key="4">
    <source>
        <dbReference type="RuleBase" id="RU003718"/>
    </source>
</evidence>
<dbReference type="PANTHER" id="PTHR11926:SF870">
    <property type="entry name" value="UDP-GLYCOSYLTRANSFERASE 75B1"/>
    <property type="match status" value="1"/>
</dbReference>
<organism evidence="5 6">
    <name type="scientific">Abeliophyllum distichum</name>
    <dbReference type="NCBI Taxonomy" id="126358"/>
    <lineage>
        <taxon>Eukaryota</taxon>
        <taxon>Viridiplantae</taxon>
        <taxon>Streptophyta</taxon>
        <taxon>Embryophyta</taxon>
        <taxon>Tracheophyta</taxon>
        <taxon>Spermatophyta</taxon>
        <taxon>Magnoliopsida</taxon>
        <taxon>eudicotyledons</taxon>
        <taxon>Gunneridae</taxon>
        <taxon>Pentapetalae</taxon>
        <taxon>asterids</taxon>
        <taxon>lamiids</taxon>
        <taxon>Lamiales</taxon>
        <taxon>Oleaceae</taxon>
        <taxon>Forsythieae</taxon>
        <taxon>Abeliophyllum</taxon>
    </lineage>
</organism>
<dbReference type="Proteomes" id="UP001604336">
    <property type="component" value="Unassembled WGS sequence"/>
</dbReference>
<evidence type="ECO:0000256" key="2">
    <source>
        <dbReference type="ARBA" id="ARBA00022676"/>
    </source>
</evidence>
<dbReference type="Pfam" id="PF00201">
    <property type="entry name" value="UDPGT"/>
    <property type="match status" value="1"/>
</dbReference>
<accession>A0ABD1T0Z1</accession>
<dbReference type="InterPro" id="IPR002213">
    <property type="entry name" value="UDP_glucos_trans"/>
</dbReference>
<reference evidence="6" key="1">
    <citation type="submission" date="2024-07" db="EMBL/GenBank/DDBJ databases">
        <title>Two chromosome-level genome assemblies of Korean endemic species Abeliophyllum distichum and Forsythia ovata (Oleaceae).</title>
        <authorList>
            <person name="Jang H."/>
        </authorList>
    </citation>
    <scope>NUCLEOTIDE SEQUENCE [LARGE SCALE GENOMIC DNA]</scope>
</reference>
<evidence type="ECO:0000256" key="3">
    <source>
        <dbReference type="ARBA" id="ARBA00022679"/>
    </source>
</evidence>
<sequence length="395" mass="43240">MHQAPSHLGSAYASGPIPLGINLCTRPIPLGINLCTRPHPTWDPPMHQVPSHLGSAYASGPFYLGFAYASGPIPPEIHLCIRPHLTWDPPMHQTPSHLGAAYASGKTETIKLPVPGLPLLSPGDLPSFMLSSSPVVYNFALPIFREHFELLDRAGTKQKVLVNTFDELEFQPLRAINKYDLMGIGPLIPSALLDYEDPSDTSFGAFGSFSQVLKLQMEEIAKGLLKTHKPFLWVIKAAENGEKLEDRLSCKQELEKQGMIVQWCSQLEVLSHSSVGCFLTNCGWNSIMESLVSGVPVVGFPQWTDQLTNAKLVQYYWKTGLRVQTAASATGDGGIVMADEIARCLEIVMGSGERGEEMRKQAQKWINLAKEAVKESGSSNVNIKVFMDEIVGGSN</sequence>
<keyword evidence="3 4" id="KW-0808">Transferase</keyword>
<dbReference type="AlphaFoldDB" id="A0ABD1T0Z1"/>
<proteinExistence type="inferred from homology"/>
<comment type="similarity">
    <text evidence="1 4">Belongs to the UDP-glycosyltransferase family.</text>
</comment>
<gene>
    <name evidence="5" type="ORF">Adt_22007</name>
</gene>
<dbReference type="InterPro" id="IPR035595">
    <property type="entry name" value="UDP_glycos_trans_CS"/>
</dbReference>
<name>A0ABD1T0Z1_9LAMI</name>
<dbReference type="CDD" id="cd03784">
    <property type="entry name" value="GT1_Gtf-like"/>
    <property type="match status" value="1"/>
</dbReference>
<dbReference type="SUPFAM" id="SSF53756">
    <property type="entry name" value="UDP-Glycosyltransferase/glycogen phosphorylase"/>
    <property type="match status" value="1"/>
</dbReference>
<dbReference type="PANTHER" id="PTHR11926">
    <property type="entry name" value="GLUCOSYL/GLUCURONOSYL TRANSFERASES"/>
    <property type="match status" value="1"/>
</dbReference>
<comment type="caution">
    <text evidence="5">The sequence shown here is derived from an EMBL/GenBank/DDBJ whole genome shotgun (WGS) entry which is preliminary data.</text>
</comment>
<evidence type="ECO:0000313" key="6">
    <source>
        <dbReference type="Proteomes" id="UP001604336"/>
    </source>
</evidence>
<evidence type="ECO:0000256" key="1">
    <source>
        <dbReference type="ARBA" id="ARBA00009995"/>
    </source>
</evidence>
<dbReference type="PROSITE" id="PS00375">
    <property type="entry name" value="UDPGT"/>
    <property type="match status" value="1"/>
</dbReference>
<dbReference type="EMBL" id="JBFOLK010000006">
    <property type="protein sequence ID" value="KAL2506386.1"/>
    <property type="molecule type" value="Genomic_DNA"/>
</dbReference>